<evidence type="ECO:0000313" key="1">
    <source>
        <dbReference type="EMBL" id="JAH06524.1"/>
    </source>
</evidence>
<reference evidence="1" key="1">
    <citation type="submission" date="2014-11" db="EMBL/GenBank/DDBJ databases">
        <authorList>
            <person name="Amaro Gonzalez C."/>
        </authorList>
    </citation>
    <scope>NUCLEOTIDE SEQUENCE</scope>
</reference>
<reference evidence="1" key="2">
    <citation type="journal article" date="2015" name="Fish Shellfish Immunol.">
        <title>Early steps in the European eel (Anguilla anguilla)-Vibrio vulnificus interaction in the gills: Role of the RtxA13 toxin.</title>
        <authorList>
            <person name="Callol A."/>
            <person name="Pajuelo D."/>
            <person name="Ebbesson L."/>
            <person name="Teles M."/>
            <person name="MacKenzie S."/>
            <person name="Amaro C."/>
        </authorList>
    </citation>
    <scope>NUCLEOTIDE SEQUENCE</scope>
</reference>
<protein>
    <submittedName>
        <fullName evidence="1">Uncharacterized protein</fullName>
    </submittedName>
</protein>
<organism evidence="1">
    <name type="scientific">Anguilla anguilla</name>
    <name type="common">European freshwater eel</name>
    <name type="synonym">Muraena anguilla</name>
    <dbReference type="NCBI Taxonomy" id="7936"/>
    <lineage>
        <taxon>Eukaryota</taxon>
        <taxon>Metazoa</taxon>
        <taxon>Chordata</taxon>
        <taxon>Craniata</taxon>
        <taxon>Vertebrata</taxon>
        <taxon>Euteleostomi</taxon>
        <taxon>Actinopterygii</taxon>
        <taxon>Neopterygii</taxon>
        <taxon>Teleostei</taxon>
        <taxon>Anguilliformes</taxon>
        <taxon>Anguillidae</taxon>
        <taxon>Anguilla</taxon>
    </lineage>
</organism>
<accession>A0A0E9PPT2</accession>
<sequence>MCFYMNKTVLLY</sequence>
<proteinExistence type="predicted"/>
<name>A0A0E9PPT2_ANGAN</name>
<dbReference type="EMBL" id="GBXM01102053">
    <property type="protein sequence ID" value="JAH06524.1"/>
    <property type="molecule type" value="Transcribed_RNA"/>
</dbReference>